<name>A0A6G1C8V2_9ORYZ</name>
<dbReference type="EMBL" id="SPHZ02000010">
    <property type="protein sequence ID" value="KAF0896619.1"/>
    <property type="molecule type" value="Genomic_DNA"/>
</dbReference>
<sequence length="82" mass="9504">MVIPDQRGKAHSRRRPQTEGKTPLPALPSGQEGALVPIAICRQERSSRRRHPWAWRSQRRPHLYSMDEPLLPLPSTPLHNWI</sequence>
<accession>A0A6G1C8V2</accession>
<reference evidence="2 3" key="1">
    <citation type="submission" date="2019-11" db="EMBL/GenBank/DDBJ databases">
        <title>Whole genome sequence of Oryza granulata.</title>
        <authorList>
            <person name="Li W."/>
        </authorList>
    </citation>
    <scope>NUCLEOTIDE SEQUENCE [LARGE SCALE GENOMIC DNA]</scope>
    <source>
        <strain evidence="3">cv. Menghai</strain>
        <tissue evidence="2">Leaf</tissue>
    </source>
</reference>
<gene>
    <name evidence="2" type="ORF">E2562_026319</name>
</gene>
<dbReference type="Proteomes" id="UP000479710">
    <property type="component" value="Unassembled WGS sequence"/>
</dbReference>
<keyword evidence="3" id="KW-1185">Reference proteome</keyword>
<evidence type="ECO:0000313" key="2">
    <source>
        <dbReference type="EMBL" id="KAF0896619.1"/>
    </source>
</evidence>
<comment type="caution">
    <text evidence="2">The sequence shown here is derived from an EMBL/GenBank/DDBJ whole genome shotgun (WGS) entry which is preliminary data.</text>
</comment>
<dbReference type="AlphaFoldDB" id="A0A6G1C8V2"/>
<evidence type="ECO:0000313" key="3">
    <source>
        <dbReference type="Proteomes" id="UP000479710"/>
    </source>
</evidence>
<proteinExistence type="predicted"/>
<protein>
    <submittedName>
        <fullName evidence="2">Uncharacterized protein</fullName>
    </submittedName>
</protein>
<feature type="region of interest" description="Disordered" evidence="1">
    <location>
        <begin position="1"/>
        <end position="34"/>
    </location>
</feature>
<organism evidence="2 3">
    <name type="scientific">Oryza meyeriana var. granulata</name>
    <dbReference type="NCBI Taxonomy" id="110450"/>
    <lineage>
        <taxon>Eukaryota</taxon>
        <taxon>Viridiplantae</taxon>
        <taxon>Streptophyta</taxon>
        <taxon>Embryophyta</taxon>
        <taxon>Tracheophyta</taxon>
        <taxon>Spermatophyta</taxon>
        <taxon>Magnoliopsida</taxon>
        <taxon>Liliopsida</taxon>
        <taxon>Poales</taxon>
        <taxon>Poaceae</taxon>
        <taxon>BOP clade</taxon>
        <taxon>Oryzoideae</taxon>
        <taxon>Oryzeae</taxon>
        <taxon>Oryzinae</taxon>
        <taxon>Oryza</taxon>
        <taxon>Oryza meyeriana</taxon>
    </lineage>
</organism>
<evidence type="ECO:0000256" key="1">
    <source>
        <dbReference type="SAM" id="MobiDB-lite"/>
    </source>
</evidence>